<feature type="compositionally biased region" description="Acidic residues" evidence="1">
    <location>
        <begin position="46"/>
        <end position="55"/>
    </location>
</feature>
<dbReference type="RefSeq" id="XP_024703018.1">
    <property type="nucleotide sequence ID" value="XM_024847746.1"/>
</dbReference>
<evidence type="ECO:0000256" key="1">
    <source>
        <dbReference type="SAM" id="MobiDB-lite"/>
    </source>
</evidence>
<protein>
    <recommendedName>
        <fullName evidence="3">Bacteriophage T5 Orf172 DNA-binding domain-containing protein</fullName>
    </recommendedName>
</protein>
<keyword evidence="2" id="KW-0472">Membrane</keyword>
<keyword evidence="2" id="KW-0812">Transmembrane</keyword>
<keyword evidence="5" id="KW-1185">Reference proteome</keyword>
<accession>A0A2I2G4A5</accession>
<dbReference type="VEuPathDB" id="FungiDB:P170DRAFT_426941"/>
<sequence length="571" mass="65656">MGRVRSAKHTPKRHFGKDVPKSHQTPSSMTEAQNKVSHDPTHGEPVYDDSVDDELGDHGSSEHSLPIEIDLRRAETVGTVETSPSPSGRKAKRRTAFQETETRSDMARQLSRVIEQELTPVDEDSQDEHYSPLRDHFQQTHTEQFTGTPTQAEPDELAFIQQSLADPETPHQTPRVKKNKKSPLPPKNTYDAIERMSSVLKQGFDKTEKHNIGHAYLLEDTSSGTISPFKIGSAQKGGVKQREKQQIKKCGLQGEWHSKPFPQRPLRGYIRLELITHEQLYYMRHQHECQCKTDHREWFRGDKNKAREILEFWAKWLRSCEPYDSDGKLLPFWTARLATFEQRMDHYFKCLDIHCTRDNNEPITCQKCLQVGWKTWTEPTSWDHFRYNMLTPPDFPSIYFHLIFFLTVTSFLTSFIPVPRIIFLASILRILELITVGSTYFWTYSKPISMIVDDLLTEPSQASQDEIVKTPKKRLPAAQTPKSAPPILENDFLIVEESVTTPTGNLPPGQIPGTEPLLRTRREMERYSVLDESPSKGVQKRRRAKNSSKPLGTRDLNEALGRTFKSPLMPE</sequence>
<gene>
    <name evidence="4" type="ORF">P170DRAFT_426941</name>
</gene>
<feature type="transmembrane region" description="Helical" evidence="2">
    <location>
        <begin position="422"/>
        <end position="442"/>
    </location>
</feature>
<feature type="compositionally biased region" description="Basic and acidic residues" evidence="1">
    <location>
        <begin position="518"/>
        <end position="529"/>
    </location>
</feature>
<feature type="compositionally biased region" description="Basic residues" evidence="1">
    <location>
        <begin position="1"/>
        <end position="15"/>
    </location>
</feature>
<evidence type="ECO:0000259" key="3">
    <source>
        <dbReference type="Pfam" id="PF10544"/>
    </source>
</evidence>
<dbReference type="InterPro" id="IPR018306">
    <property type="entry name" value="Phage_T5_Orf172_DNA-bd"/>
</dbReference>
<evidence type="ECO:0000313" key="4">
    <source>
        <dbReference type="EMBL" id="PLB47716.1"/>
    </source>
</evidence>
<comment type="caution">
    <text evidence="4">The sequence shown here is derived from an EMBL/GenBank/DDBJ whole genome shotgun (WGS) entry which is preliminary data.</text>
</comment>
<feature type="region of interest" description="Disordered" evidence="1">
    <location>
        <begin position="1"/>
        <end position="108"/>
    </location>
</feature>
<feature type="region of interest" description="Disordered" evidence="1">
    <location>
        <begin position="165"/>
        <end position="189"/>
    </location>
</feature>
<keyword evidence="2" id="KW-1133">Transmembrane helix</keyword>
<dbReference type="OrthoDB" id="3511049at2759"/>
<organism evidence="4 5">
    <name type="scientific">Aspergillus steynii IBT 23096</name>
    <dbReference type="NCBI Taxonomy" id="1392250"/>
    <lineage>
        <taxon>Eukaryota</taxon>
        <taxon>Fungi</taxon>
        <taxon>Dikarya</taxon>
        <taxon>Ascomycota</taxon>
        <taxon>Pezizomycotina</taxon>
        <taxon>Eurotiomycetes</taxon>
        <taxon>Eurotiomycetidae</taxon>
        <taxon>Eurotiales</taxon>
        <taxon>Aspergillaceae</taxon>
        <taxon>Aspergillus</taxon>
        <taxon>Aspergillus subgen. Circumdati</taxon>
    </lineage>
</organism>
<proteinExistence type="predicted"/>
<feature type="transmembrane region" description="Helical" evidence="2">
    <location>
        <begin position="398"/>
        <end position="416"/>
    </location>
</feature>
<name>A0A2I2G4A5_9EURO</name>
<dbReference type="AlphaFoldDB" id="A0A2I2G4A5"/>
<dbReference type="EMBL" id="MSFO01000005">
    <property type="protein sequence ID" value="PLB47716.1"/>
    <property type="molecule type" value="Genomic_DNA"/>
</dbReference>
<feature type="region of interest" description="Disordered" evidence="1">
    <location>
        <begin position="503"/>
        <end position="571"/>
    </location>
</feature>
<dbReference type="Proteomes" id="UP000234275">
    <property type="component" value="Unassembled WGS sequence"/>
</dbReference>
<evidence type="ECO:0000313" key="5">
    <source>
        <dbReference type="Proteomes" id="UP000234275"/>
    </source>
</evidence>
<evidence type="ECO:0000256" key="2">
    <source>
        <dbReference type="SAM" id="Phobius"/>
    </source>
</evidence>
<dbReference type="STRING" id="1392250.A0A2I2G4A5"/>
<feature type="domain" description="Bacteriophage T5 Orf172 DNA-binding" evidence="3">
    <location>
        <begin position="213"/>
        <end position="313"/>
    </location>
</feature>
<reference evidence="4 5" key="1">
    <citation type="submission" date="2016-12" db="EMBL/GenBank/DDBJ databases">
        <title>The genomes of Aspergillus section Nigri reveals drivers in fungal speciation.</title>
        <authorList>
            <consortium name="DOE Joint Genome Institute"/>
            <person name="Vesth T.C."/>
            <person name="Nybo J."/>
            <person name="Theobald S."/>
            <person name="Brandl J."/>
            <person name="Frisvad J.C."/>
            <person name="Nielsen K.F."/>
            <person name="Lyhne E.K."/>
            <person name="Kogle M.E."/>
            <person name="Kuo A."/>
            <person name="Riley R."/>
            <person name="Clum A."/>
            <person name="Nolan M."/>
            <person name="Lipzen A."/>
            <person name="Salamov A."/>
            <person name="Henrissat B."/>
            <person name="Wiebenga A."/>
            <person name="De Vries R.P."/>
            <person name="Grigoriev I.V."/>
            <person name="Mortensen U.H."/>
            <person name="Andersen M.R."/>
            <person name="Baker S.E."/>
        </authorList>
    </citation>
    <scope>NUCLEOTIDE SEQUENCE [LARGE SCALE GENOMIC DNA]</scope>
    <source>
        <strain evidence="4 5">IBT 23096</strain>
    </source>
</reference>
<dbReference type="Pfam" id="PF10544">
    <property type="entry name" value="T5orf172"/>
    <property type="match status" value="1"/>
</dbReference>
<dbReference type="GeneID" id="36555445"/>
<feature type="compositionally biased region" description="Polar residues" evidence="1">
    <location>
        <begin position="22"/>
        <end position="35"/>
    </location>
</feature>